<keyword evidence="3 9" id="KW-0547">Nucleotide-binding</keyword>
<dbReference type="RefSeq" id="WP_048094381.1">
    <property type="nucleotide sequence ID" value="NZ_CP011267.1"/>
</dbReference>
<dbReference type="HOGENOM" id="CLU_041732_2_0_2"/>
<name>A0A0F7IFA3_9EURY</name>
<keyword evidence="7 9" id="KW-0233">DNA recombination</keyword>
<dbReference type="Proteomes" id="UP000034723">
    <property type="component" value="Chromosome"/>
</dbReference>
<dbReference type="GO" id="GO:0140664">
    <property type="term" value="F:ATP-dependent DNA damage sensor activity"/>
    <property type="evidence" value="ECO:0007669"/>
    <property type="project" value="InterPro"/>
</dbReference>
<dbReference type="InterPro" id="IPR020588">
    <property type="entry name" value="RecA_ATP-bd"/>
</dbReference>
<dbReference type="OrthoDB" id="17644at2157"/>
<evidence type="ECO:0000256" key="5">
    <source>
        <dbReference type="ARBA" id="ARBA00022840"/>
    </source>
</evidence>
<dbReference type="EMBL" id="CP011267">
    <property type="protein sequence ID" value="AKG92333.1"/>
    <property type="molecule type" value="Genomic_DNA"/>
</dbReference>
<dbReference type="STRING" id="113653.GAH_00313"/>
<protein>
    <recommendedName>
        <fullName evidence="2 9">DNA repair and recombination protein RadB</fullName>
    </recommendedName>
</protein>
<evidence type="ECO:0000259" key="10">
    <source>
        <dbReference type="PROSITE" id="PS50162"/>
    </source>
</evidence>
<dbReference type="GO" id="GO:0006310">
    <property type="term" value="P:DNA recombination"/>
    <property type="evidence" value="ECO:0007669"/>
    <property type="project" value="UniProtKB-UniRule"/>
</dbReference>
<keyword evidence="6 9" id="KW-0238">DNA-binding</keyword>
<dbReference type="AlphaFoldDB" id="A0A0F7IFA3"/>
<dbReference type="SUPFAM" id="SSF52540">
    <property type="entry name" value="P-loop containing nucleoside triphosphate hydrolases"/>
    <property type="match status" value="1"/>
</dbReference>
<evidence type="ECO:0000313" key="12">
    <source>
        <dbReference type="Proteomes" id="UP000034723"/>
    </source>
</evidence>
<evidence type="ECO:0000256" key="2">
    <source>
        <dbReference type="ARBA" id="ARBA00018143"/>
    </source>
</evidence>
<evidence type="ECO:0000256" key="7">
    <source>
        <dbReference type="ARBA" id="ARBA00023172"/>
    </source>
</evidence>
<dbReference type="PROSITE" id="PS50162">
    <property type="entry name" value="RECA_2"/>
    <property type="match status" value="1"/>
</dbReference>
<dbReference type="GO" id="GO:0005524">
    <property type="term" value="F:ATP binding"/>
    <property type="evidence" value="ECO:0007669"/>
    <property type="project" value="UniProtKB-UniRule"/>
</dbReference>
<dbReference type="HAMAP" id="MF_00350">
    <property type="entry name" value="RadB"/>
    <property type="match status" value="1"/>
</dbReference>
<keyword evidence="5 9" id="KW-0067">ATP-binding</keyword>
<dbReference type="PIRSF" id="PIRSF003336">
    <property type="entry name" value="RadB"/>
    <property type="match status" value="1"/>
</dbReference>
<dbReference type="PRINTS" id="PR01874">
    <property type="entry name" value="DNAREPAIRADA"/>
</dbReference>
<dbReference type="InterPro" id="IPR013632">
    <property type="entry name" value="Rad51_C"/>
</dbReference>
<accession>A0A0F7IFA3</accession>
<comment type="similarity">
    <text evidence="1 9">Belongs to the eukaryotic RecA-like protein family. RadB subfamily.</text>
</comment>
<dbReference type="GO" id="GO:0006281">
    <property type="term" value="P:DNA repair"/>
    <property type="evidence" value="ECO:0007669"/>
    <property type="project" value="UniProtKB-UniRule"/>
</dbReference>
<feature type="domain" description="RecA family profile 1" evidence="10">
    <location>
        <begin position="1"/>
        <end position="157"/>
    </location>
</feature>
<dbReference type="NCBIfam" id="TIGR02237">
    <property type="entry name" value="recomb_radB"/>
    <property type="match status" value="1"/>
</dbReference>
<evidence type="ECO:0000256" key="3">
    <source>
        <dbReference type="ARBA" id="ARBA00022741"/>
    </source>
</evidence>
<dbReference type="PATRIC" id="fig|113653.22.peg.314"/>
<dbReference type="InterPro" id="IPR003593">
    <property type="entry name" value="AAA+_ATPase"/>
</dbReference>
<dbReference type="InParanoid" id="A0A0F7IFA3"/>
<comment type="function">
    <text evidence="8 9">Involved in DNA repair and in homologous recombination. May regulate the cleavage reactions of the branch-structured DNA. Has a very weak ATPase activity that is not stimulated by DNA. Binds DNA but does not promote DNA strands exchange.</text>
</comment>
<dbReference type="InterPro" id="IPR027417">
    <property type="entry name" value="P-loop_NTPase"/>
</dbReference>
<dbReference type="PANTHER" id="PTHR22942">
    <property type="entry name" value="RECA/RAD51/RADA DNA STRAND-PAIRING FAMILY MEMBER"/>
    <property type="match status" value="1"/>
</dbReference>
<evidence type="ECO:0000313" key="11">
    <source>
        <dbReference type="EMBL" id="AKG92333.1"/>
    </source>
</evidence>
<gene>
    <name evidence="9" type="primary">radB</name>
    <name evidence="11" type="ORF">GAH_00313</name>
</gene>
<reference evidence="11 12" key="1">
    <citation type="submission" date="2015-04" db="EMBL/GenBank/DDBJ databases">
        <title>The complete genome sequence of the hyperthermophilic, obligate iron-reducing archaeon Geoglobus ahangari strain 234T.</title>
        <authorList>
            <person name="Manzella M.P."/>
            <person name="Holmes D.E."/>
            <person name="Rocheleau J.M."/>
            <person name="Chung A."/>
            <person name="Reguera G."/>
            <person name="Kashefi K."/>
        </authorList>
    </citation>
    <scope>NUCLEOTIDE SEQUENCE [LARGE SCALE GENOMIC DNA]</scope>
    <source>
        <strain evidence="11 12">234</strain>
    </source>
</reference>
<keyword evidence="4 9" id="KW-0227">DNA damage</keyword>
<dbReference type="Gene3D" id="3.40.50.300">
    <property type="entry name" value="P-loop containing nucleotide triphosphate hydrolases"/>
    <property type="match status" value="1"/>
</dbReference>
<evidence type="ECO:0000256" key="1">
    <source>
        <dbReference type="ARBA" id="ARBA00006876"/>
    </source>
</evidence>
<dbReference type="InterPro" id="IPR011939">
    <property type="entry name" value="DNA_repair_and_recomb_RadB"/>
</dbReference>
<dbReference type="GO" id="GO:0003684">
    <property type="term" value="F:damaged DNA binding"/>
    <property type="evidence" value="ECO:0007669"/>
    <property type="project" value="UniProtKB-UniRule"/>
</dbReference>
<evidence type="ECO:0000256" key="8">
    <source>
        <dbReference type="ARBA" id="ARBA00024641"/>
    </source>
</evidence>
<organism evidence="11 12">
    <name type="scientific">Geoglobus ahangari</name>
    <dbReference type="NCBI Taxonomy" id="113653"/>
    <lineage>
        <taxon>Archaea</taxon>
        <taxon>Methanobacteriati</taxon>
        <taxon>Methanobacteriota</taxon>
        <taxon>Archaeoglobi</taxon>
        <taxon>Archaeoglobales</taxon>
        <taxon>Archaeoglobaceae</taxon>
        <taxon>Geoglobus</taxon>
    </lineage>
</organism>
<dbReference type="GeneID" id="24802899"/>
<keyword evidence="12" id="KW-1185">Reference proteome</keyword>
<dbReference type="SMART" id="SM00382">
    <property type="entry name" value="AAA"/>
    <property type="match status" value="1"/>
</dbReference>
<evidence type="ECO:0000256" key="9">
    <source>
        <dbReference type="HAMAP-Rule" id="MF_00350"/>
    </source>
</evidence>
<dbReference type="Pfam" id="PF08423">
    <property type="entry name" value="Rad51"/>
    <property type="match status" value="1"/>
</dbReference>
<evidence type="ECO:0000256" key="4">
    <source>
        <dbReference type="ARBA" id="ARBA00022763"/>
    </source>
</evidence>
<evidence type="ECO:0000256" key="6">
    <source>
        <dbReference type="ARBA" id="ARBA00023125"/>
    </source>
</evidence>
<proteinExistence type="inferred from homology"/>
<dbReference type="KEGG" id="gah:GAH_00313"/>
<sequence length="218" mass="24519">MKLPTGSKCIDELLSGGVETACVTQIYGESGTGKTSFCLMLSYNTAKSHKVAYIDTEGLSGERIDQIFQEKELLKNVFIYEVFDFRQQSTAIREVSKLVKGEDVKLVVIDSLTALYRSELEDEKRQLKMKRELTSQLTFLLGIARKHDLAVVFTNQMFTDIGTGVIKPLGGPSIDHLSKTIISFEKSGNERVARLIKHRSRPEGIYCFFKITDRGIEP</sequence>
<dbReference type="PANTHER" id="PTHR22942:SF47">
    <property type="entry name" value="DNA REPAIR AND RECOMBINATION PROTEIN RADB"/>
    <property type="match status" value="1"/>
</dbReference>